<keyword evidence="1" id="KW-0472">Membrane</keyword>
<dbReference type="AlphaFoldDB" id="A0A414T3G0"/>
<dbReference type="PANTHER" id="PTHR35797">
    <property type="entry name" value="PROTEASE-RELATED"/>
    <property type="match status" value="1"/>
</dbReference>
<name>A0A414T3G0_9FIRM</name>
<proteinExistence type="predicted"/>
<gene>
    <name evidence="3" type="ORF">DW265_00200</name>
</gene>
<dbReference type="GO" id="GO:0006508">
    <property type="term" value="P:proteolysis"/>
    <property type="evidence" value="ECO:0007669"/>
    <property type="project" value="UniProtKB-KW"/>
</dbReference>
<organism evidence="3 4">
    <name type="scientific">Dorea longicatena</name>
    <dbReference type="NCBI Taxonomy" id="88431"/>
    <lineage>
        <taxon>Bacteria</taxon>
        <taxon>Bacillati</taxon>
        <taxon>Bacillota</taxon>
        <taxon>Clostridia</taxon>
        <taxon>Lachnospirales</taxon>
        <taxon>Lachnospiraceae</taxon>
        <taxon>Dorea</taxon>
    </lineage>
</organism>
<feature type="domain" description="CAAX prenyl protease 2/Lysostaphin resistance protein A-like" evidence="2">
    <location>
        <begin position="178"/>
        <end position="275"/>
    </location>
</feature>
<feature type="transmembrane region" description="Helical" evidence="1">
    <location>
        <begin position="12"/>
        <end position="32"/>
    </location>
</feature>
<dbReference type="GO" id="GO:0080120">
    <property type="term" value="P:CAAX-box protein maturation"/>
    <property type="evidence" value="ECO:0007669"/>
    <property type="project" value="UniProtKB-ARBA"/>
</dbReference>
<dbReference type="GO" id="GO:0008237">
    <property type="term" value="F:metallopeptidase activity"/>
    <property type="evidence" value="ECO:0007669"/>
    <property type="project" value="UniProtKB-KW"/>
</dbReference>
<feature type="transmembrane region" description="Helical" evidence="1">
    <location>
        <begin position="69"/>
        <end position="95"/>
    </location>
</feature>
<feature type="transmembrane region" description="Helical" evidence="1">
    <location>
        <begin position="232"/>
        <end position="256"/>
    </location>
</feature>
<reference evidence="3 4" key="1">
    <citation type="submission" date="2018-08" db="EMBL/GenBank/DDBJ databases">
        <title>A genome reference for cultivated species of the human gut microbiota.</title>
        <authorList>
            <person name="Zou Y."/>
            <person name="Xue W."/>
            <person name="Luo G."/>
        </authorList>
    </citation>
    <scope>NUCLEOTIDE SEQUENCE [LARGE SCALE GENOMIC DNA]</scope>
    <source>
        <strain evidence="3 4">AM22-22</strain>
    </source>
</reference>
<dbReference type="Proteomes" id="UP000284095">
    <property type="component" value="Unassembled WGS sequence"/>
</dbReference>
<dbReference type="InterPro" id="IPR042150">
    <property type="entry name" value="MmRce1-like"/>
</dbReference>
<evidence type="ECO:0000256" key="1">
    <source>
        <dbReference type="SAM" id="Phobius"/>
    </source>
</evidence>
<evidence type="ECO:0000259" key="2">
    <source>
        <dbReference type="Pfam" id="PF02517"/>
    </source>
</evidence>
<keyword evidence="1" id="KW-0812">Transmembrane</keyword>
<feature type="transmembrane region" description="Helical" evidence="1">
    <location>
        <begin position="165"/>
        <end position="185"/>
    </location>
</feature>
<feature type="transmembrane region" description="Helical" evidence="1">
    <location>
        <begin position="206"/>
        <end position="226"/>
    </location>
</feature>
<feature type="transmembrane region" description="Helical" evidence="1">
    <location>
        <begin position="101"/>
        <end position="121"/>
    </location>
</feature>
<feature type="transmembrane region" description="Helical" evidence="1">
    <location>
        <begin position="263"/>
        <end position="282"/>
    </location>
</feature>
<protein>
    <submittedName>
        <fullName evidence="3">CPBP family intramembrane metalloprotease</fullName>
    </submittedName>
</protein>
<dbReference type="GO" id="GO:0004175">
    <property type="term" value="F:endopeptidase activity"/>
    <property type="evidence" value="ECO:0007669"/>
    <property type="project" value="UniProtKB-ARBA"/>
</dbReference>
<feature type="transmembrane region" description="Helical" evidence="1">
    <location>
        <begin position="44"/>
        <end position="62"/>
    </location>
</feature>
<feature type="transmembrane region" description="Helical" evidence="1">
    <location>
        <begin position="133"/>
        <end position="153"/>
    </location>
</feature>
<dbReference type="InterPro" id="IPR003675">
    <property type="entry name" value="Rce1/LyrA-like_dom"/>
</dbReference>
<keyword evidence="4" id="KW-1185">Reference proteome</keyword>
<dbReference type="RefSeq" id="WP_118224015.1">
    <property type="nucleotide sequence ID" value="NZ_QRIC01000001.1"/>
</dbReference>
<accession>A0A414T3G0</accession>
<feature type="transmembrane region" description="Helical" evidence="1">
    <location>
        <begin position="294"/>
        <end position="314"/>
    </location>
</feature>
<dbReference type="EMBL" id="QRIC01000001">
    <property type="protein sequence ID" value="RHG28699.1"/>
    <property type="molecule type" value="Genomic_DNA"/>
</dbReference>
<sequence>METILFSKTDKIKIVTFVAVAFGLPWLLLPQIRVEGILAYNIPAPYMMILPTFGIILGRIICERKIHGWFHWIYTIAFIESTAVMVLCAAKVITGKEADDMLTVSSMALSIVLLLGMMIDGQELYPFKDLKKAIGIHIMFVAIAQISNLPQLIHAGALRTADEIVSYLLFAPIDIFVVESIYYFGEEYAWRGCLQGRLQNIFGKRMGVILLGIIWELWHMPLWFQISEPGQGKLIVLLVLMRMPYVIALAVFFGWAYMKTNNIWLCVLIHGVNNAAVSAFDSDLVTVADTVESVSVFDGIMTAVAVIVMLLFLFTKEYRKGERV</sequence>
<comment type="caution">
    <text evidence="3">The sequence shown here is derived from an EMBL/GenBank/DDBJ whole genome shotgun (WGS) entry which is preliminary data.</text>
</comment>
<keyword evidence="3" id="KW-0482">Metalloprotease</keyword>
<dbReference type="PANTHER" id="PTHR35797:SF1">
    <property type="entry name" value="PROTEASE"/>
    <property type="match status" value="1"/>
</dbReference>
<evidence type="ECO:0000313" key="3">
    <source>
        <dbReference type="EMBL" id="RHG28699.1"/>
    </source>
</evidence>
<keyword evidence="3" id="KW-0645">Protease</keyword>
<evidence type="ECO:0000313" key="4">
    <source>
        <dbReference type="Proteomes" id="UP000284095"/>
    </source>
</evidence>
<keyword evidence="3" id="KW-0378">Hydrolase</keyword>
<dbReference type="Pfam" id="PF02517">
    <property type="entry name" value="Rce1-like"/>
    <property type="match status" value="1"/>
</dbReference>
<keyword evidence="1" id="KW-1133">Transmembrane helix</keyword>